<proteinExistence type="inferred from homology"/>
<evidence type="ECO:0000313" key="8">
    <source>
        <dbReference type="EMBL" id="RKD92487.1"/>
    </source>
</evidence>
<dbReference type="Proteomes" id="UP000283387">
    <property type="component" value="Unassembled WGS sequence"/>
</dbReference>
<feature type="binding site" evidence="7">
    <location>
        <position position="84"/>
    </location>
    <ligand>
        <name>S-adenosyl-L-methionine</name>
        <dbReference type="ChEBI" id="CHEBI:59789"/>
    </ligand>
</feature>
<dbReference type="Gene3D" id="3.40.50.150">
    <property type="entry name" value="Vaccinia Virus protein VP39"/>
    <property type="match status" value="1"/>
</dbReference>
<evidence type="ECO:0000256" key="5">
    <source>
        <dbReference type="ARBA" id="ARBA00022691"/>
    </source>
</evidence>
<keyword evidence="5 7" id="KW-0949">S-adenosyl-L-methionine</keyword>
<keyword evidence="6 7" id="KW-0819">tRNA processing</keyword>
<comment type="function">
    <text evidence="2 7">Catalyzes the formation of N(7)-methylguanine at position 46 (m7G46) in tRNA.</text>
</comment>
<dbReference type="PROSITE" id="PS51625">
    <property type="entry name" value="SAM_MT_TRMB"/>
    <property type="match status" value="1"/>
</dbReference>
<dbReference type="UniPathway" id="UPA00989"/>
<feature type="binding site" evidence="7">
    <location>
        <position position="192"/>
    </location>
    <ligand>
        <name>substrate</name>
    </ligand>
</feature>
<reference evidence="8 9" key="1">
    <citation type="submission" date="2018-09" db="EMBL/GenBank/DDBJ databases">
        <title>Genomic Encyclopedia of Archaeal and Bacterial Type Strains, Phase II (KMG-II): from individual species to whole genera.</title>
        <authorList>
            <person name="Goeker M."/>
        </authorList>
    </citation>
    <scope>NUCLEOTIDE SEQUENCE [LARGE SCALE GENOMIC DNA]</scope>
    <source>
        <strain evidence="8 9">DSM 27148</strain>
    </source>
</reference>
<dbReference type="HAMAP" id="MF_01057">
    <property type="entry name" value="tRNA_methyltr_TrmB"/>
    <property type="match status" value="1"/>
</dbReference>
<feature type="binding site" evidence="7">
    <location>
        <position position="158"/>
    </location>
    <ligand>
        <name>S-adenosyl-L-methionine</name>
        <dbReference type="ChEBI" id="CHEBI:59789"/>
    </ligand>
</feature>
<dbReference type="NCBIfam" id="TIGR00091">
    <property type="entry name" value="tRNA (guanosine(46)-N7)-methyltransferase TrmB"/>
    <property type="match status" value="1"/>
</dbReference>
<dbReference type="GO" id="GO:0043527">
    <property type="term" value="C:tRNA methyltransferase complex"/>
    <property type="evidence" value="ECO:0007669"/>
    <property type="project" value="TreeGrafter"/>
</dbReference>
<evidence type="ECO:0000313" key="9">
    <source>
        <dbReference type="Proteomes" id="UP000283387"/>
    </source>
</evidence>
<dbReference type="EC" id="2.1.1.33" evidence="7"/>
<feature type="binding site" evidence="7">
    <location>
        <position position="109"/>
    </location>
    <ligand>
        <name>S-adenosyl-L-methionine</name>
        <dbReference type="ChEBI" id="CHEBI:59789"/>
    </ligand>
</feature>
<dbReference type="EMBL" id="RAPN01000001">
    <property type="protein sequence ID" value="RKD92487.1"/>
    <property type="molecule type" value="Genomic_DNA"/>
</dbReference>
<evidence type="ECO:0000256" key="4">
    <source>
        <dbReference type="ARBA" id="ARBA00022679"/>
    </source>
</evidence>
<dbReference type="InterPro" id="IPR055361">
    <property type="entry name" value="tRNA_methyltr_TrmB_bact"/>
</dbReference>
<name>A0A419WAK5_9BACT</name>
<evidence type="ECO:0000256" key="3">
    <source>
        <dbReference type="ARBA" id="ARBA00022603"/>
    </source>
</evidence>
<keyword evidence="4 7" id="KW-0808">Transferase</keyword>
<dbReference type="SUPFAM" id="SSF53335">
    <property type="entry name" value="S-adenosyl-L-methionine-dependent methyltransferases"/>
    <property type="match status" value="1"/>
</dbReference>
<keyword evidence="3 7" id="KW-0489">Methyltransferase</keyword>
<evidence type="ECO:0000256" key="6">
    <source>
        <dbReference type="ARBA" id="ARBA00022694"/>
    </source>
</evidence>
<comment type="catalytic activity">
    <reaction evidence="1 7">
        <text>guanosine(46) in tRNA + S-adenosyl-L-methionine = N(7)-methylguanosine(46) in tRNA + S-adenosyl-L-homocysteine</text>
        <dbReference type="Rhea" id="RHEA:42708"/>
        <dbReference type="Rhea" id="RHEA-COMP:10188"/>
        <dbReference type="Rhea" id="RHEA-COMP:10189"/>
        <dbReference type="ChEBI" id="CHEBI:57856"/>
        <dbReference type="ChEBI" id="CHEBI:59789"/>
        <dbReference type="ChEBI" id="CHEBI:74269"/>
        <dbReference type="ChEBI" id="CHEBI:74480"/>
        <dbReference type="EC" id="2.1.1.33"/>
    </reaction>
</comment>
<evidence type="ECO:0000256" key="2">
    <source>
        <dbReference type="ARBA" id="ARBA00003015"/>
    </source>
</evidence>
<evidence type="ECO:0000256" key="1">
    <source>
        <dbReference type="ARBA" id="ARBA00000142"/>
    </source>
</evidence>
<dbReference type="GO" id="GO:0008176">
    <property type="term" value="F:tRNA (guanine(46)-N7)-methyltransferase activity"/>
    <property type="evidence" value="ECO:0007669"/>
    <property type="project" value="UniProtKB-UniRule"/>
</dbReference>
<gene>
    <name evidence="7" type="primary">trmB</name>
    <name evidence="8" type="ORF">BC643_2860</name>
</gene>
<dbReference type="PANTHER" id="PTHR23417">
    <property type="entry name" value="3-DEOXY-D-MANNO-OCTULOSONIC-ACID TRANSFERASE/TRNA GUANINE-N 7 - -METHYLTRANSFERASE"/>
    <property type="match status" value="1"/>
</dbReference>
<comment type="similarity">
    <text evidence="7">Belongs to the class I-like SAM-binding methyltransferase superfamily. TrmB family.</text>
</comment>
<comment type="caution">
    <text evidence="8">The sequence shown here is derived from an EMBL/GenBank/DDBJ whole genome shotgun (WGS) entry which is preliminary data.</text>
</comment>
<dbReference type="InterPro" id="IPR003358">
    <property type="entry name" value="tRNA_(Gua-N-7)_MeTrfase_Trmb"/>
</dbReference>
<evidence type="ECO:0000256" key="7">
    <source>
        <dbReference type="HAMAP-Rule" id="MF_01057"/>
    </source>
</evidence>
<dbReference type="AlphaFoldDB" id="A0A419WAK5"/>
<dbReference type="NCBIfam" id="NF001080">
    <property type="entry name" value="PRK00121.2-2"/>
    <property type="match status" value="1"/>
</dbReference>
<protein>
    <recommendedName>
        <fullName evidence="7">tRNA (guanine-N(7)-)-methyltransferase</fullName>
        <ecNumber evidence="7">2.1.1.33</ecNumber>
    </recommendedName>
    <alternativeName>
        <fullName evidence="7">tRNA (guanine(46)-N(7))-methyltransferase</fullName>
    </alternativeName>
    <alternativeName>
        <fullName evidence="7">tRNA(m7G46)-methyltransferase</fullName>
    </alternativeName>
</protein>
<dbReference type="PANTHER" id="PTHR23417:SF14">
    <property type="entry name" value="PENTACOTRIPEPTIDE-REPEAT REGION OF PRORP DOMAIN-CONTAINING PROTEIN"/>
    <property type="match status" value="1"/>
</dbReference>
<organism evidence="8 9">
    <name type="scientific">Mangrovibacterium diazotrophicum</name>
    <dbReference type="NCBI Taxonomy" id="1261403"/>
    <lineage>
        <taxon>Bacteria</taxon>
        <taxon>Pseudomonadati</taxon>
        <taxon>Bacteroidota</taxon>
        <taxon>Bacteroidia</taxon>
        <taxon>Marinilabiliales</taxon>
        <taxon>Prolixibacteraceae</taxon>
        <taxon>Mangrovibacterium</taxon>
    </lineage>
</organism>
<accession>A0A419WAK5</accession>
<feature type="binding site" evidence="7">
    <location>
        <begin position="232"/>
        <end position="235"/>
    </location>
    <ligand>
        <name>substrate</name>
    </ligand>
</feature>
<dbReference type="InterPro" id="IPR029063">
    <property type="entry name" value="SAM-dependent_MTases_sf"/>
</dbReference>
<sequence>MWASASKNEIKRSVGFIGYRPKIKKSDNQKIAEVGKNKLKKFAEMETFTNVVQSPMQHPGQADHELKGKWNTEFFKSNQPLTLELGCGKGEYSVSQAKFNPLKNFIGVDIKGARMWKGAKLAVEQGITNVGFLRTSIEIIDKFFAEGEVQEIWITFPDPQMKSTRRRLTATNFMEIYRRILAPGGIIHLKTDSNFQYQYTLEMVKENGFEIVANTDNLYQSELLDDVLSIQTFYEKQWRERGIDIKYLAFKLNHNEQLREPDVEIEKDPYRSFGRSARE</sequence>
<dbReference type="Pfam" id="PF02390">
    <property type="entry name" value="Methyltransf_4"/>
    <property type="match status" value="1"/>
</dbReference>
<comment type="caution">
    <text evidence="7">Lacks conserved residue(s) required for the propagation of feature annotation.</text>
</comment>
<keyword evidence="9" id="KW-1185">Reference proteome</keyword>
<comment type="pathway">
    <text evidence="7">tRNA modification; N(7)-methylguanine-tRNA biosynthesis.</text>
</comment>